<dbReference type="Pfam" id="PF00534">
    <property type="entry name" value="Glycos_transf_1"/>
    <property type="match status" value="1"/>
</dbReference>
<accession>B1BNH9</accession>
<evidence type="ECO:0000313" key="2">
    <source>
        <dbReference type="EMBL" id="EDT16702.1"/>
    </source>
</evidence>
<protein>
    <submittedName>
        <fullName evidence="2">Capsular polysaccharide biosynthsis protein</fullName>
    </submittedName>
</protein>
<sequence>MKSILFMLINMNIGGTEKALINMLHELQKEKYKVTVLLLEKYGGFLDQIPNWVEVKYLSEYKNLKKYINEPPKKNVKELLSKKEYINVFNLFLSYCISKLKDDISYYYKYLLTDVSDLEEEYDIAVAYAGPMDFITYFVANKIRAKKRVQWIHFDISKIGFNKRFAENMYSKFDKIFVVSEEGKNKLNLLIPSLSDKTEVFFNIISSTLIKNMAENEEGFNDNYNGIRILTVGRLSREKGQDITISVLEKLIKQGYEVRWYCIGEGNMKKELEDMVKNKNLQENYILLGSKRNPYPFMKDCDIYVQSSRHEGYCITLAEARCFNNPIITTNFTGANEQIRNEKTGLIVNFNQDEMYTAIKRIIKDRELRDYIGNNLGKELIDTSREIEKFSF</sequence>
<name>B1BNH9_CLOPF</name>
<dbReference type="Gene3D" id="3.40.50.2000">
    <property type="entry name" value="Glycogen Phosphorylase B"/>
    <property type="match status" value="2"/>
</dbReference>
<dbReference type="InterPro" id="IPR001296">
    <property type="entry name" value="Glyco_trans_1"/>
</dbReference>
<dbReference type="RefSeq" id="WP_003461168.1">
    <property type="nucleotide sequence ID" value="NZ_ABDW01000001.1"/>
</dbReference>
<dbReference type="SUPFAM" id="SSF53756">
    <property type="entry name" value="UDP-Glycosyltransferase/glycogen phosphorylase"/>
    <property type="match status" value="1"/>
</dbReference>
<dbReference type="AlphaFoldDB" id="B1BNH9"/>
<organism evidence="2 3">
    <name type="scientific">Clostridium perfringens E str. JGS1987</name>
    <dbReference type="NCBI Taxonomy" id="451755"/>
    <lineage>
        <taxon>Bacteria</taxon>
        <taxon>Bacillati</taxon>
        <taxon>Bacillota</taxon>
        <taxon>Clostridia</taxon>
        <taxon>Eubacteriales</taxon>
        <taxon>Clostridiaceae</taxon>
        <taxon>Clostridium</taxon>
    </lineage>
</organism>
<proteinExistence type="predicted"/>
<reference evidence="2 3" key="1">
    <citation type="submission" date="2007-07" db="EMBL/GenBank/DDBJ databases">
        <title>Annotation of Clostridium perfringens E str. JGS1987.</title>
        <authorList>
            <person name="Paulsen I."/>
            <person name="Sebastian Y."/>
        </authorList>
    </citation>
    <scope>NUCLEOTIDE SEQUENCE [LARGE SCALE GENOMIC DNA]</scope>
    <source>
        <strain evidence="3">E str. JGS1987</strain>
    </source>
</reference>
<dbReference type="CDD" id="cd03811">
    <property type="entry name" value="GT4_GT28_WabH-like"/>
    <property type="match status" value="1"/>
</dbReference>
<gene>
    <name evidence="2" type="ORF">AC3_0600</name>
</gene>
<comment type="caution">
    <text evidence="2">The sequence shown here is derived from an EMBL/GenBank/DDBJ whole genome shotgun (WGS) entry which is preliminary data.</text>
</comment>
<dbReference type="EMBL" id="ABDW01000001">
    <property type="protein sequence ID" value="EDT16702.1"/>
    <property type="molecule type" value="Genomic_DNA"/>
</dbReference>
<dbReference type="Proteomes" id="UP000005337">
    <property type="component" value="Unassembled WGS sequence"/>
</dbReference>
<evidence type="ECO:0000259" key="1">
    <source>
        <dbReference type="Pfam" id="PF00534"/>
    </source>
</evidence>
<dbReference type="PANTHER" id="PTHR12526:SF630">
    <property type="entry name" value="GLYCOSYLTRANSFERASE"/>
    <property type="match status" value="1"/>
</dbReference>
<evidence type="ECO:0000313" key="3">
    <source>
        <dbReference type="Proteomes" id="UP000005337"/>
    </source>
</evidence>
<dbReference type="PANTHER" id="PTHR12526">
    <property type="entry name" value="GLYCOSYLTRANSFERASE"/>
    <property type="match status" value="1"/>
</dbReference>
<feature type="domain" description="Glycosyl transferase family 1" evidence="1">
    <location>
        <begin position="224"/>
        <end position="375"/>
    </location>
</feature>
<dbReference type="GO" id="GO:0016757">
    <property type="term" value="F:glycosyltransferase activity"/>
    <property type="evidence" value="ECO:0007669"/>
    <property type="project" value="InterPro"/>
</dbReference>